<gene>
    <name evidence="2" type="ORF">QQ020_29360</name>
</gene>
<dbReference type="InterPro" id="IPR029063">
    <property type="entry name" value="SAM-dependent_MTases_sf"/>
</dbReference>
<dbReference type="GO" id="GO:0032259">
    <property type="term" value="P:methylation"/>
    <property type="evidence" value="ECO:0007669"/>
    <property type="project" value="UniProtKB-KW"/>
</dbReference>
<dbReference type="InterPro" id="IPR041698">
    <property type="entry name" value="Methyltransf_25"/>
</dbReference>
<proteinExistence type="predicted"/>
<protein>
    <submittedName>
        <fullName evidence="2">Methyltransferase domain-containing protein</fullName>
    </submittedName>
</protein>
<accession>A0ABT8LH16</accession>
<sequence length="235" mass="27541">MLRQRSEELEIMDDLDFSDGVIFQTLKELKIINHRLGGNQVTIKGFKQLLKRHPSKEVSLTVADLGSGGGDMMVEIVKWSRRQGLNMNLTGIDANQSIIDYARENTATFSEISYLPLDVFSEQFKNQEYDIITCTLFMHHFKDVQLIQLFSTLKSQARIGIVINDLHRHWLAYYSIKILTKLFSKSYMVKYDAPLSVARSFRRNDWHRIFREAGITNYTIKWRWAFRWLVIVTPE</sequence>
<dbReference type="EMBL" id="JAUJEB010000008">
    <property type="protein sequence ID" value="MDN5216212.1"/>
    <property type="molecule type" value="Genomic_DNA"/>
</dbReference>
<dbReference type="CDD" id="cd02440">
    <property type="entry name" value="AdoMet_MTases"/>
    <property type="match status" value="1"/>
</dbReference>
<dbReference type="Proteomes" id="UP001172083">
    <property type="component" value="Unassembled WGS sequence"/>
</dbReference>
<evidence type="ECO:0000259" key="1">
    <source>
        <dbReference type="Pfam" id="PF13649"/>
    </source>
</evidence>
<evidence type="ECO:0000313" key="2">
    <source>
        <dbReference type="EMBL" id="MDN5216212.1"/>
    </source>
</evidence>
<reference evidence="2" key="1">
    <citation type="submission" date="2023-06" db="EMBL/GenBank/DDBJ databases">
        <title>Genomic of Agaribacillus aureum.</title>
        <authorList>
            <person name="Wang G."/>
        </authorList>
    </citation>
    <scope>NUCLEOTIDE SEQUENCE</scope>
    <source>
        <strain evidence="2">BMA12</strain>
    </source>
</reference>
<dbReference type="RefSeq" id="WP_346761549.1">
    <property type="nucleotide sequence ID" value="NZ_JAUJEB010000008.1"/>
</dbReference>
<dbReference type="Pfam" id="PF13649">
    <property type="entry name" value="Methyltransf_25"/>
    <property type="match status" value="1"/>
</dbReference>
<organism evidence="2 3">
    <name type="scientific">Agaribacillus aureus</name>
    <dbReference type="NCBI Taxonomy" id="3051825"/>
    <lineage>
        <taxon>Bacteria</taxon>
        <taxon>Pseudomonadati</taxon>
        <taxon>Bacteroidota</taxon>
        <taxon>Cytophagia</taxon>
        <taxon>Cytophagales</taxon>
        <taxon>Splendidivirgaceae</taxon>
        <taxon>Agaribacillus</taxon>
    </lineage>
</organism>
<feature type="domain" description="Methyltransferase" evidence="1">
    <location>
        <begin position="62"/>
        <end position="154"/>
    </location>
</feature>
<dbReference type="GO" id="GO:0008168">
    <property type="term" value="F:methyltransferase activity"/>
    <property type="evidence" value="ECO:0007669"/>
    <property type="project" value="UniProtKB-KW"/>
</dbReference>
<dbReference type="SUPFAM" id="SSF53335">
    <property type="entry name" value="S-adenosyl-L-methionine-dependent methyltransferases"/>
    <property type="match status" value="1"/>
</dbReference>
<evidence type="ECO:0000313" key="3">
    <source>
        <dbReference type="Proteomes" id="UP001172083"/>
    </source>
</evidence>
<dbReference type="Gene3D" id="3.40.50.150">
    <property type="entry name" value="Vaccinia Virus protein VP39"/>
    <property type="match status" value="1"/>
</dbReference>
<name>A0ABT8LH16_9BACT</name>
<comment type="caution">
    <text evidence="2">The sequence shown here is derived from an EMBL/GenBank/DDBJ whole genome shotgun (WGS) entry which is preliminary data.</text>
</comment>
<keyword evidence="3" id="KW-1185">Reference proteome</keyword>
<keyword evidence="2" id="KW-0808">Transferase</keyword>
<keyword evidence="2" id="KW-0489">Methyltransferase</keyword>